<gene>
    <name evidence="3" type="primary">bdhA</name>
    <name evidence="3" type="ORF">GCM10010970_34230</name>
</gene>
<keyword evidence="4" id="KW-1185">Reference proteome</keyword>
<dbReference type="PRINTS" id="PR00080">
    <property type="entry name" value="SDRFAMILY"/>
</dbReference>
<dbReference type="NCBIfam" id="TIGR01963">
    <property type="entry name" value="PHB_DH"/>
    <property type="match status" value="1"/>
</dbReference>
<evidence type="ECO:0000256" key="2">
    <source>
        <dbReference type="RuleBase" id="RU000363"/>
    </source>
</evidence>
<dbReference type="InterPro" id="IPR002347">
    <property type="entry name" value="SDR_fam"/>
</dbReference>
<dbReference type="EMBL" id="BMLX01000006">
    <property type="protein sequence ID" value="GGP23423.1"/>
    <property type="molecule type" value="Genomic_DNA"/>
</dbReference>
<reference evidence="4" key="1">
    <citation type="journal article" date="2019" name="Int. J. Syst. Evol. Microbiol.">
        <title>The Global Catalogue of Microorganisms (GCM) 10K type strain sequencing project: providing services to taxonomists for standard genome sequencing and annotation.</title>
        <authorList>
            <consortium name="The Broad Institute Genomics Platform"/>
            <consortium name="The Broad Institute Genome Sequencing Center for Infectious Disease"/>
            <person name="Wu L."/>
            <person name="Ma J."/>
        </authorList>
    </citation>
    <scope>NUCLEOTIDE SEQUENCE [LARGE SCALE GENOMIC DNA]</scope>
    <source>
        <strain evidence="4">CGMCC 1.8859</strain>
    </source>
</reference>
<dbReference type="InterPro" id="IPR020904">
    <property type="entry name" value="Sc_DH/Rdtase_CS"/>
</dbReference>
<dbReference type="Pfam" id="PF00106">
    <property type="entry name" value="adh_short"/>
    <property type="match status" value="1"/>
</dbReference>
<dbReference type="RefSeq" id="WP_188705845.1">
    <property type="nucleotide sequence ID" value="NZ_BMLX01000006.1"/>
</dbReference>
<evidence type="ECO:0000256" key="1">
    <source>
        <dbReference type="ARBA" id="ARBA00006484"/>
    </source>
</evidence>
<name>A0ABQ2PDM3_9NEIS</name>
<evidence type="ECO:0000313" key="4">
    <source>
        <dbReference type="Proteomes" id="UP000637267"/>
    </source>
</evidence>
<dbReference type="PANTHER" id="PTHR42879:SF2">
    <property type="entry name" value="3-OXOACYL-[ACYL-CARRIER-PROTEIN] REDUCTASE FABG"/>
    <property type="match status" value="1"/>
</dbReference>
<dbReference type="InterPro" id="IPR036291">
    <property type="entry name" value="NAD(P)-bd_dom_sf"/>
</dbReference>
<dbReference type="PROSITE" id="PS00061">
    <property type="entry name" value="ADH_SHORT"/>
    <property type="match status" value="1"/>
</dbReference>
<dbReference type="PRINTS" id="PR00081">
    <property type="entry name" value="GDHRDH"/>
</dbReference>
<dbReference type="CDD" id="cd08940">
    <property type="entry name" value="HBDH_SDR_c"/>
    <property type="match status" value="1"/>
</dbReference>
<dbReference type="InterPro" id="IPR050259">
    <property type="entry name" value="SDR"/>
</dbReference>
<dbReference type="SUPFAM" id="SSF51735">
    <property type="entry name" value="NAD(P)-binding Rossmann-fold domains"/>
    <property type="match status" value="1"/>
</dbReference>
<dbReference type="NCBIfam" id="NF009093">
    <property type="entry name" value="PRK12429.1"/>
    <property type="match status" value="1"/>
</dbReference>
<dbReference type="PANTHER" id="PTHR42879">
    <property type="entry name" value="3-OXOACYL-(ACYL-CARRIER-PROTEIN) REDUCTASE"/>
    <property type="match status" value="1"/>
</dbReference>
<dbReference type="InterPro" id="IPR011294">
    <property type="entry name" value="3-OHbutyrate_DH"/>
</dbReference>
<sequence length="258" mass="26898">MTDLKGKTALITGSTSGIGLGIAQALAGHGANIILNGFGDVLAAQQSVTHHAGRVGYHGADLMKPAEITDLMRYATSEFGGVDILVNNAGIQHVASVEDFAPERWDAVIALNLSAAFHTMHLAIPGMKQRGWGRIINIASTHGLVASAQKSAYVAAKHGIIGLTKSAALELAQTGVTCNAICPGWVKTPLVEKQIADRAQAGGISVEQATRDLLLEKQPSAEFVTPQQLGELALFLCSDAAVQVRGAAWAMDGGWTAQ</sequence>
<accession>A0ABQ2PDM3</accession>
<protein>
    <submittedName>
        <fullName evidence="3">3-hydroxybutyrate dehydrogenase</fullName>
    </submittedName>
</protein>
<organism evidence="3 4">
    <name type="scientific">Silvimonas iriomotensis</name>
    <dbReference type="NCBI Taxonomy" id="449662"/>
    <lineage>
        <taxon>Bacteria</taxon>
        <taxon>Pseudomonadati</taxon>
        <taxon>Pseudomonadota</taxon>
        <taxon>Betaproteobacteria</taxon>
        <taxon>Neisseriales</taxon>
        <taxon>Chitinibacteraceae</taxon>
        <taxon>Silvimonas</taxon>
    </lineage>
</organism>
<evidence type="ECO:0000313" key="3">
    <source>
        <dbReference type="EMBL" id="GGP23423.1"/>
    </source>
</evidence>
<dbReference type="Proteomes" id="UP000637267">
    <property type="component" value="Unassembled WGS sequence"/>
</dbReference>
<comment type="caution">
    <text evidence="3">The sequence shown here is derived from an EMBL/GenBank/DDBJ whole genome shotgun (WGS) entry which is preliminary data.</text>
</comment>
<comment type="similarity">
    <text evidence="1 2">Belongs to the short-chain dehydrogenases/reductases (SDR) family.</text>
</comment>
<proteinExistence type="inferred from homology"/>
<dbReference type="Gene3D" id="3.40.50.720">
    <property type="entry name" value="NAD(P)-binding Rossmann-like Domain"/>
    <property type="match status" value="1"/>
</dbReference>